<dbReference type="PANTHER" id="PTHR33570">
    <property type="entry name" value="4-CARBOXYMUCONOLACTONE DECARBOXYLASE FAMILY PROTEIN"/>
    <property type="match status" value="1"/>
</dbReference>
<evidence type="ECO:0000313" key="4">
    <source>
        <dbReference type="Proteomes" id="UP000787472"/>
    </source>
</evidence>
<dbReference type="PANTHER" id="PTHR33570:SF2">
    <property type="entry name" value="CARBOXYMUCONOLACTONE DECARBOXYLASE-LIKE DOMAIN-CONTAINING PROTEIN"/>
    <property type="match status" value="1"/>
</dbReference>
<protein>
    <submittedName>
        <fullName evidence="3">Carboxymuconolactone decarboxylase family protein</fullName>
    </submittedName>
</protein>
<evidence type="ECO:0000313" key="3">
    <source>
        <dbReference type="EMBL" id="NHO67422.1"/>
    </source>
</evidence>
<dbReference type="AlphaFoldDB" id="A0A9E5MNH1"/>
<organism evidence="3 4">
    <name type="scientific">Pseudomaricurvus hydrocarbonicus</name>
    <dbReference type="NCBI Taxonomy" id="1470433"/>
    <lineage>
        <taxon>Bacteria</taxon>
        <taxon>Pseudomonadati</taxon>
        <taxon>Pseudomonadota</taxon>
        <taxon>Gammaproteobacteria</taxon>
        <taxon>Cellvibrionales</taxon>
        <taxon>Cellvibrionaceae</taxon>
        <taxon>Pseudomaricurvus</taxon>
    </lineage>
</organism>
<reference evidence="3" key="1">
    <citation type="submission" date="2020-03" db="EMBL/GenBank/DDBJ databases">
        <authorList>
            <person name="Guo F."/>
        </authorList>
    </citation>
    <scope>NUCLEOTIDE SEQUENCE</scope>
    <source>
        <strain evidence="3">JCM 30134</strain>
    </source>
</reference>
<dbReference type="Proteomes" id="UP000787472">
    <property type="component" value="Unassembled WGS sequence"/>
</dbReference>
<dbReference type="InterPro" id="IPR052512">
    <property type="entry name" value="4CMD/NDH-1_regulator"/>
</dbReference>
<gene>
    <name evidence="3" type="ORF">G8770_17900</name>
</gene>
<evidence type="ECO:0000256" key="1">
    <source>
        <dbReference type="SAM" id="MobiDB-lite"/>
    </source>
</evidence>
<feature type="domain" description="Carboxymuconolactone decarboxylase-like" evidence="2">
    <location>
        <begin position="32"/>
        <end position="106"/>
    </location>
</feature>
<evidence type="ECO:0000259" key="2">
    <source>
        <dbReference type="Pfam" id="PF02627"/>
    </source>
</evidence>
<dbReference type="EMBL" id="JAAONZ010000016">
    <property type="protein sequence ID" value="NHO67422.1"/>
    <property type="molecule type" value="Genomic_DNA"/>
</dbReference>
<dbReference type="InterPro" id="IPR003779">
    <property type="entry name" value="CMD-like"/>
</dbReference>
<comment type="caution">
    <text evidence="3">The sequence shown here is derived from an EMBL/GenBank/DDBJ whole genome shotgun (WGS) entry which is preliminary data.</text>
</comment>
<accession>A0A9E5MNH1</accession>
<sequence length="265" mass="29570">MTLLNPKARTERGHAQQETLLGKTAAEPATLFQSSWRDYIFAEVWTRDGLDLRSRYLISIASVAESGVHSERLNDYVRGALLNDSLSQLELREAALHCAIYGGWDSGTAIDKAIDFVLTEQGIEAQGYDPIRAEPWDPQERLQKGAAEFHNVMTFGGPPPVAPYFEGGILNFVFGEVWHRPGLDQRGRRWLTLVGVANSSADIPIRTHIYGAMASGNASYEEMNEFVLQYAVHAGWPRASYVQGVVFEMAEKVKKNLTWDGKPKE</sequence>
<dbReference type="InterPro" id="IPR029032">
    <property type="entry name" value="AhpD-like"/>
</dbReference>
<feature type="region of interest" description="Disordered" evidence="1">
    <location>
        <begin position="1"/>
        <end position="20"/>
    </location>
</feature>
<dbReference type="SUPFAM" id="SSF69118">
    <property type="entry name" value="AhpD-like"/>
    <property type="match status" value="2"/>
</dbReference>
<dbReference type="Gene3D" id="1.20.1290.10">
    <property type="entry name" value="AhpD-like"/>
    <property type="match status" value="1"/>
</dbReference>
<dbReference type="Pfam" id="PF02627">
    <property type="entry name" value="CMD"/>
    <property type="match status" value="1"/>
</dbReference>
<name>A0A9E5MNH1_9GAMM</name>
<dbReference type="GO" id="GO:0051920">
    <property type="term" value="F:peroxiredoxin activity"/>
    <property type="evidence" value="ECO:0007669"/>
    <property type="project" value="InterPro"/>
</dbReference>
<keyword evidence="4" id="KW-1185">Reference proteome</keyword>
<proteinExistence type="predicted"/>